<dbReference type="Proteomes" id="UP000076863">
    <property type="component" value="Unassembled WGS sequence"/>
</dbReference>
<feature type="compositionally biased region" description="Basic residues" evidence="1">
    <location>
        <begin position="40"/>
        <end position="55"/>
    </location>
</feature>
<dbReference type="OrthoDB" id="4161589at2759"/>
<dbReference type="Pfam" id="PF11905">
    <property type="entry name" value="DUF3425"/>
    <property type="match status" value="1"/>
</dbReference>
<dbReference type="AlphaFoldDB" id="A0A166YE25"/>
<comment type="caution">
    <text evidence="2">The sequence shown here is derived from an EMBL/GenBank/DDBJ whole genome shotgun (WGS) entry which is preliminary data.</text>
</comment>
<accession>A0A166YE25</accession>
<protein>
    <recommendedName>
        <fullName evidence="4">BZIP domain-containing protein</fullName>
    </recommendedName>
</protein>
<dbReference type="EMBL" id="AZHA01000034">
    <property type="protein sequence ID" value="OAA36803.1"/>
    <property type="molecule type" value="Genomic_DNA"/>
</dbReference>
<feature type="compositionally biased region" description="Acidic residues" evidence="1">
    <location>
        <begin position="128"/>
        <end position="139"/>
    </location>
</feature>
<sequence length="423" mass="47673">MAHASQPEIAPLTQQQQQQPQQHQEDVSINPGTRSAEAARRKRERDRNCQRRKRERDRQYTACLEERIRELVGQLERATGQKQAAPAAGDPAEECSRTAGSWSAPRPSPQWSPGSTAPAPRRRRSAATEEEDEDEDEDEAGRANKNHYHHRSQSLDSSSSSSVQQQLLSPVESSDPVSSSSSSSSETVAVSLYVLKTCLAAPRWARLPLHGLSFMSDPRHCVRGSGLPLFIQRTRADAGQEGLCPPRPKVIDILYGGSKNPLANIIVEGCSGEPLLAPERLAISWAVYQYCRWLIWPSEETFADLPRPMYPTAMQLTVEHQWCIDLVVWPQLRDSMIRNQSRLDMDAVIGLFMCSLRMRGSFNNTNFISRQNEGDLEINSEFYRRFTDPDNWGLLETFWTRYPDLVEGLDPSLKIGEQDLIAS</sequence>
<organism evidence="2 3">
    <name type="scientific">Beauveria brongniartii RCEF 3172</name>
    <dbReference type="NCBI Taxonomy" id="1081107"/>
    <lineage>
        <taxon>Eukaryota</taxon>
        <taxon>Fungi</taxon>
        <taxon>Dikarya</taxon>
        <taxon>Ascomycota</taxon>
        <taxon>Pezizomycotina</taxon>
        <taxon>Sordariomycetes</taxon>
        <taxon>Hypocreomycetidae</taxon>
        <taxon>Hypocreales</taxon>
        <taxon>Cordycipitaceae</taxon>
        <taxon>Beauveria</taxon>
        <taxon>Beauveria brongniartii</taxon>
    </lineage>
</organism>
<keyword evidence="3" id="KW-1185">Reference proteome</keyword>
<feature type="compositionally biased region" description="Low complexity" evidence="1">
    <location>
        <begin position="154"/>
        <end position="183"/>
    </location>
</feature>
<reference evidence="2 3" key="1">
    <citation type="journal article" date="2016" name="Genome Biol. Evol.">
        <title>Divergent and convergent evolution of fungal pathogenicity.</title>
        <authorList>
            <person name="Shang Y."/>
            <person name="Xiao G."/>
            <person name="Zheng P."/>
            <person name="Cen K."/>
            <person name="Zhan S."/>
            <person name="Wang C."/>
        </authorList>
    </citation>
    <scope>NUCLEOTIDE SEQUENCE [LARGE SCALE GENOMIC DNA]</scope>
    <source>
        <strain evidence="2 3">RCEF 3172</strain>
    </source>
</reference>
<evidence type="ECO:0000256" key="1">
    <source>
        <dbReference type="SAM" id="MobiDB-lite"/>
    </source>
</evidence>
<evidence type="ECO:0008006" key="4">
    <source>
        <dbReference type="Google" id="ProtNLM"/>
    </source>
</evidence>
<feature type="region of interest" description="Disordered" evidence="1">
    <location>
        <begin position="77"/>
        <end position="183"/>
    </location>
</feature>
<feature type="region of interest" description="Disordered" evidence="1">
    <location>
        <begin position="1"/>
        <end position="62"/>
    </location>
</feature>
<dbReference type="InterPro" id="IPR021833">
    <property type="entry name" value="DUF3425"/>
</dbReference>
<proteinExistence type="predicted"/>
<gene>
    <name evidence="2" type="ORF">BBO_08082</name>
</gene>
<name>A0A166YE25_9HYPO</name>
<evidence type="ECO:0000313" key="3">
    <source>
        <dbReference type="Proteomes" id="UP000076863"/>
    </source>
</evidence>
<dbReference type="PANTHER" id="PTHR37012:SF7">
    <property type="entry name" value="B-ZIP TRANSCRIPTION FACTOR (EUROFUNG)-RELATED"/>
    <property type="match status" value="1"/>
</dbReference>
<dbReference type="PANTHER" id="PTHR37012">
    <property type="entry name" value="B-ZIP TRANSCRIPTION FACTOR (EUROFUNG)-RELATED"/>
    <property type="match status" value="1"/>
</dbReference>
<evidence type="ECO:0000313" key="2">
    <source>
        <dbReference type="EMBL" id="OAA36803.1"/>
    </source>
</evidence>